<keyword evidence="5" id="KW-0679">Respiratory chain</keyword>
<organism evidence="13 15">
    <name type="scientific">Lingula anatina</name>
    <name type="common">Brachiopod</name>
    <name type="synonym">Lingula unguis</name>
    <dbReference type="NCBI Taxonomy" id="7574"/>
    <lineage>
        <taxon>Eukaryota</taxon>
        <taxon>Metazoa</taxon>
        <taxon>Spiralia</taxon>
        <taxon>Lophotrochozoa</taxon>
        <taxon>Brachiopoda</taxon>
        <taxon>Linguliformea</taxon>
        <taxon>Lingulata</taxon>
        <taxon>Lingulida</taxon>
        <taxon>Linguloidea</taxon>
        <taxon>Lingulidae</taxon>
        <taxon>Lingula</taxon>
    </lineage>
</organism>
<dbReference type="RefSeq" id="XP_013410441.1">
    <property type="nucleotide sequence ID" value="XM_013554987.1"/>
</dbReference>
<keyword evidence="13" id="KW-1185">Reference proteome</keyword>
<evidence type="ECO:0000256" key="2">
    <source>
        <dbReference type="ARBA" id="ARBA00008554"/>
    </source>
</evidence>
<protein>
    <recommendedName>
        <fullName evidence="3">Cytochrome b-c1 complex subunit 7</fullName>
    </recommendedName>
    <alternativeName>
        <fullName evidence="10">Complex III subunit VII</fullName>
    </alternativeName>
    <alternativeName>
        <fullName evidence="11">Ubiquinol-cytochrome c reductase complex 14 kDa protein</fullName>
    </alternativeName>
</protein>
<evidence type="ECO:0000256" key="1">
    <source>
        <dbReference type="ARBA" id="ARBA00004443"/>
    </source>
</evidence>
<name>A0A1S3JJX7_LINAN</name>
<dbReference type="Pfam" id="PF02271">
    <property type="entry name" value="UCR_14kD"/>
    <property type="match status" value="1"/>
</dbReference>
<proteinExistence type="inferred from homology"/>
<accession>A0A1S3JJX7</accession>
<evidence type="ECO:0000256" key="5">
    <source>
        <dbReference type="ARBA" id="ARBA00022660"/>
    </source>
</evidence>
<dbReference type="GeneID" id="106173752"/>
<evidence type="ECO:0000256" key="11">
    <source>
        <dbReference type="ARBA" id="ARBA00032927"/>
    </source>
</evidence>
<comment type="subunit">
    <text evidence="12">Component of the ubiquinol-cytochrome c oxidoreductase (cytochrome b-c1 complex, complex III, CIII), a multisubunit enzyme composed of 3 respiratory subunits cytochrome b, cytochrome c1 and Rieske protein, 2 core protein subunits, and additional low-molecular weight protein subunits. The complex exists as an obligatory dimer and forms supercomplexes (SCs) in the inner mitochondrial membrane with cytochrome c oxidase (complex IV, CIV).</text>
</comment>
<dbReference type="KEGG" id="lak:106173752"/>
<dbReference type="GO" id="GO:0045275">
    <property type="term" value="C:respiratory chain complex III"/>
    <property type="evidence" value="ECO:0007669"/>
    <property type="project" value="InterPro"/>
</dbReference>
<keyword evidence="4" id="KW-0813">Transport</keyword>
<dbReference type="AlphaFoldDB" id="A0A1S3JJX7"/>
<reference evidence="14 15" key="1">
    <citation type="submission" date="2025-04" db="UniProtKB">
        <authorList>
            <consortium name="RefSeq"/>
        </authorList>
    </citation>
    <scope>IDENTIFICATION</scope>
    <source>
        <tissue evidence="14 15">Gonads</tissue>
    </source>
</reference>
<sequence length="156" mass="17715">MAANKLMSAVAKLAPRAVQGGAKPTSMIPNMKIGTPWAGLKTRGELVEAGLMDESELSEQHKNVFNFSYFPEVGLMWDDLAYGRDPTVREALRRLPPDVHAARMVRISRALLLSAQRKVLPEEEWTTLESDIPYMAPYIEQVKREKEEMKEWKSKD</sequence>
<dbReference type="GO" id="GO:0005743">
    <property type="term" value="C:mitochondrial inner membrane"/>
    <property type="evidence" value="ECO:0007669"/>
    <property type="project" value="UniProtKB-SubCell"/>
</dbReference>
<dbReference type="PANTHER" id="PTHR12022:SF0">
    <property type="entry name" value="CYTOCHROME B-C1 COMPLEX SUBUNIT 7"/>
    <property type="match status" value="1"/>
</dbReference>
<evidence type="ECO:0000256" key="12">
    <source>
        <dbReference type="ARBA" id="ARBA00038521"/>
    </source>
</evidence>
<dbReference type="Gene3D" id="1.10.1090.10">
    <property type="entry name" value="Cytochrome b-c1 complex subunit 7"/>
    <property type="match status" value="1"/>
</dbReference>
<dbReference type="InterPro" id="IPR003197">
    <property type="entry name" value="QCR7"/>
</dbReference>
<dbReference type="Proteomes" id="UP000085678">
    <property type="component" value="Unplaced"/>
</dbReference>
<dbReference type="InterPro" id="IPR036544">
    <property type="entry name" value="QCR7_sf"/>
</dbReference>
<dbReference type="STRING" id="7574.A0A1S3JJX7"/>
<evidence type="ECO:0000256" key="8">
    <source>
        <dbReference type="ARBA" id="ARBA00023128"/>
    </source>
</evidence>
<dbReference type="SUPFAM" id="SSF81524">
    <property type="entry name" value="14 kDa protein of cytochrome bc1 complex (Ubiquinol-cytochrome c reductase)"/>
    <property type="match status" value="1"/>
</dbReference>
<evidence type="ECO:0000313" key="14">
    <source>
        <dbReference type="RefSeq" id="XP_013391059.1"/>
    </source>
</evidence>
<dbReference type="RefSeq" id="XP_013391059.1">
    <property type="nucleotide sequence ID" value="XM_013535605.1"/>
</dbReference>
<dbReference type="KEGG" id="lak:106159341"/>
<evidence type="ECO:0000256" key="7">
    <source>
        <dbReference type="ARBA" id="ARBA00022982"/>
    </source>
</evidence>
<keyword evidence="6" id="KW-0999">Mitochondrion inner membrane</keyword>
<evidence type="ECO:0000256" key="6">
    <source>
        <dbReference type="ARBA" id="ARBA00022792"/>
    </source>
</evidence>
<evidence type="ECO:0000256" key="10">
    <source>
        <dbReference type="ARBA" id="ARBA00031021"/>
    </source>
</evidence>
<keyword evidence="9" id="KW-0472">Membrane</keyword>
<dbReference type="PANTHER" id="PTHR12022">
    <property type="entry name" value="UBIQUINOL-CYTOCHROME C REDUCTASE COMPLEX 14 KD PROTEIN"/>
    <property type="match status" value="1"/>
</dbReference>
<evidence type="ECO:0000256" key="3">
    <source>
        <dbReference type="ARBA" id="ARBA00016323"/>
    </source>
</evidence>
<keyword evidence="7" id="KW-0249">Electron transport</keyword>
<comment type="subcellular location">
    <subcellularLocation>
        <location evidence="1">Mitochondrion inner membrane</location>
        <topology evidence="1">Peripheral membrane protein</topology>
        <orientation evidence="1">Matrix side</orientation>
    </subcellularLocation>
</comment>
<comment type="similarity">
    <text evidence="2">Belongs to the UQCRB/QCR7 family.</text>
</comment>
<evidence type="ECO:0000256" key="9">
    <source>
        <dbReference type="ARBA" id="ARBA00023136"/>
    </source>
</evidence>
<dbReference type="GeneID" id="106159341"/>
<evidence type="ECO:0000313" key="15">
    <source>
        <dbReference type="RefSeq" id="XP_013410441.1"/>
    </source>
</evidence>
<keyword evidence="8" id="KW-0496">Mitochondrion</keyword>
<evidence type="ECO:0000256" key="4">
    <source>
        <dbReference type="ARBA" id="ARBA00022448"/>
    </source>
</evidence>
<dbReference type="OrthoDB" id="425749at2759"/>
<evidence type="ECO:0000313" key="13">
    <source>
        <dbReference type="Proteomes" id="UP000085678"/>
    </source>
</evidence>
<gene>
    <name evidence="15" type="primary">LOC106173752</name>
    <name evidence="14" type="synonym">LOC106159341</name>
</gene>
<dbReference type="GO" id="GO:0006122">
    <property type="term" value="P:mitochondrial electron transport, ubiquinol to cytochrome c"/>
    <property type="evidence" value="ECO:0007669"/>
    <property type="project" value="InterPro"/>
</dbReference>